<evidence type="ECO:0000256" key="2">
    <source>
        <dbReference type="SAM" id="Phobius"/>
    </source>
</evidence>
<dbReference type="Gene3D" id="2.60.40.10">
    <property type="entry name" value="Immunoglobulins"/>
    <property type="match status" value="1"/>
</dbReference>
<keyword evidence="2" id="KW-0812">Transmembrane</keyword>
<feature type="transmembrane region" description="Helical" evidence="2">
    <location>
        <begin position="16"/>
        <end position="34"/>
    </location>
</feature>
<sequence>MVHTEERSSRSRRVEMVFGSIVLLVYVPLFIRVLSASSPDPGGGVATTTENNATMVVNVTRVGASSATLTWGPNVTGVTYRLSVQYRHWQDEQWELVRDLRFTDKTSHVLQNLEVHSGYRVCIWRDFADRYGNFTGHRSDRKVCREFVTKHVLTRDGILAIIVATILGCMILVMIGTCVVDFYFYTIKGHDREDDIVMVKASLIPYIDKKRCPCQDKAELQRKQSQKQKKPKPSGMYGLARGSTIKR</sequence>
<keyword evidence="2" id="KW-1133">Transmembrane helix</keyword>
<feature type="transmembrane region" description="Helical" evidence="2">
    <location>
        <begin position="158"/>
        <end position="184"/>
    </location>
</feature>
<feature type="domain" description="Fibronectin type-III" evidence="3">
    <location>
        <begin position="53"/>
        <end position="152"/>
    </location>
</feature>
<keyword evidence="2" id="KW-0472">Membrane</keyword>
<organism>
    <name type="scientific">Branchiostoma floridae</name>
    <name type="common">Florida lancelet</name>
    <name type="synonym">Amphioxus</name>
    <dbReference type="NCBI Taxonomy" id="7739"/>
    <lineage>
        <taxon>Eukaryota</taxon>
        <taxon>Metazoa</taxon>
        <taxon>Chordata</taxon>
        <taxon>Cephalochordata</taxon>
        <taxon>Leptocardii</taxon>
        <taxon>Amphioxiformes</taxon>
        <taxon>Branchiostomatidae</taxon>
        <taxon>Branchiostoma</taxon>
    </lineage>
</organism>
<reference evidence="4" key="1">
    <citation type="journal article" date="2008" name="Nature">
        <title>The amphioxus genome and the evolution of the chordate karyotype.</title>
        <authorList>
            <consortium name="US DOE Joint Genome Institute (JGI-PGF)"/>
            <person name="Putnam N.H."/>
            <person name="Butts T."/>
            <person name="Ferrier D.E.K."/>
            <person name="Furlong R.F."/>
            <person name="Hellsten U."/>
            <person name="Kawashima T."/>
            <person name="Robinson-Rechavi M."/>
            <person name="Shoguchi E."/>
            <person name="Terry A."/>
            <person name="Yu J.-K."/>
            <person name="Benito-Gutierrez E.L."/>
            <person name="Dubchak I."/>
            <person name="Garcia-Fernandez J."/>
            <person name="Gibson-Brown J.J."/>
            <person name="Grigoriev I.V."/>
            <person name="Horton A.C."/>
            <person name="de Jong P.J."/>
            <person name="Jurka J."/>
            <person name="Kapitonov V.V."/>
            <person name="Kohara Y."/>
            <person name="Kuroki Y."/>
            <person name="Lindquist E."/>
            <person name="Lucas S."/>
            <person name="Osoegawa K."/>
            <person name="Pennacchio L.A."/>
            <person name="Salamov A.A."/>
            <person name="Satou Y."/>
            <person name="Sauka-Spengler T."/>
            <person name="Schmutz J."/>
            <person name="Shin-I T."/>
            <person name="Toyoda A."/>
            <person name="Bronner-Fraser M."/>
            <person name="Fujiyama A."/>
            <person name="Holland L.Z."/>
            <person name="Holland P.W.H."/>
            <person name="Satoh N."/>
            <person name="Rokhsar D.S."/>
        </authorList>
    </citation>
    <scope>NUCLEOTIDE SEQUENCE [LARGE SCALE GENOMIC DNA]</scope>
    <source>
        <strain evidence="4">S238N-H82</strain>
        <tissue evidence="4">Testes</tissue>
    </source>
</reference>
<dbReference type="InterPro" id="IPR003961">
    <property type="entry name" value="FN3_dom"/>
</dbReference>
<name>C3ZR48_BRAFL</name>
<feature type="region of interest" description="Disordered" evidence="1">
    <location>
        <begin position="218"/>
        <end position="247"/>
    </location>
</feature>
<dbReference type="InterPro" id="IPR036116">
    <property type="entry name" value="FN3_sf"/>
</dbReference>
<dbReference type="InterPro" id="IPR013783">
    <property type="entry name" value="Ig-like_fold"/>
</dbReference>
<gene>
    <name evidence="4" type="ORF">BRAFLDRAFT_89098</name>
</gene>
<dbReference type="SUPFAM" id="SSF49265">
    <property type="entry name" value="Fibronectin type III"/>
    <property type="match status" value="1"/>
</dbReference>
<accession>C3ZR48</accession>
<evidence type="ECO:0000256" key="1">
    <source>
        <dbReference type="SAM" id="MobiDB-lite"/>
    </source>
</evidence>
<dbReference type="CDD" id="cd00063">
    <property type="entry name" value="FN3"/>
    <property type="match status" value="1"/>
</dbReference>
<dbReference type="EMBL" id="GG666664">
    <property type="protein sequence ID" value="EEN44921.1"/>
    <property type="molecule type" value="Genomic_DNA"/>
</dbReference>
<evidence type="ECO:0000259" key="3">
    <source>
        <dbReference type="PROSITE" id="PS50853"/>
    </source>
</evidence>
<evidence type="ECO:0000313" key="4">
    <source>
        <dbReference type="EMBL" id="EEN44921.1"/>
    </source>
</evidence>
<dbReference type="PROSITE" id="PS50853">
    <property type="entry name" value="FN3"/>
    <property type="match status" value="1"/>
</dbReference>
<protein>
    <recommendedName>
        <fullName evidence="3">Fibronectin type-III domain-containing protein</fullName>
    </recommendedName>
</protein>
<dbReference type="AlphaFoldDB" id="C3ZR48"/>
<dbReference type="InParanoid" id="C3ZR48"/>
<proteinExistence type="predicted"/>